<dbReference type="RefSeq" id="WP_160845992.1">
    <property type="nucleotide sequence ID" value="NZ_WVHT01000010.1"/>
</dbReference>
<evidence type="ECO:0008006" key="4">
    <source>
        <dbReference type="Google" id="ProtNLM"/>
    </source>
</evidence>
<evidence type="ECO:0000313" key="2">
    <source>
        <dbReference type="EMBL" id="MXV52814.1"/>
    </source>
</evidence>
<reference evidence="2 3" key="1">
    <citation type="submission" date="2019-11" db="EMBL/GenBank/DDBJ databases">
        <title>Pedobacter sp. HMF7647 Genome sequencing and assembly.</title>
        <authorList>
            <person name="Kang H."/>
            <person name="Kim H."/>
            <person name="Joh K."/>
        </authorList>
    </citation>
    <scope>NUCLEOTIDE SEQUENCE [LARGE SCALE GENOMIC DNA]</scope>
    <source>
        <strain evidence="2 3">HMF7647</strain>
    </source>
</reference>
<feature type="transmembrane region" description="Helical" evidence="1">
    <location>
        <begin position="442"/>
        <end position="461"/>
    </location>
</feature>
<dbReference type="Proteomes" id="UP000466586">
    <property type="component" value="Unassembled WGS sequence"/>
</dbReference>
<feature type="transmembrane region" description="Helical" evidence="1">
    <location>
        <begin position="68"/>
        <end position="88"/>
    </location>
</feature>
<proteinExistence type="predicted"/>
<feature type="transmembrane region" description="Helical" evidence="1">
    <location>
        <begin position="386"/>
        <end position="404"/>
    </location>
</feature>
<accession>A0A7K1YDY0</accession>
<feature type="transmembrane region" description="Helical" evidence="1">
    <location>
        <begin position="416"/>
        <end position="436"/>
    </location>
</feature>
<keyword evidence="1" id="KW-0472">Membrane</keyword>
<feature type="transmembrane region" description="Helical" evidence="1">
    <location>
        <begin position="176"/>
        <end position="196"/>
    </location>
</feature>
<keyword evidence="1" id="KW-1133">Transmembrane helix</keyword>
<protein>
    <recommendedName>
        <fullName evidence="4">O-antigen polysaccharide polymerase Wzy</fullName>
    </recommendedName>
</protein>
<feature type="transmembrane region" description="Helical" evidence="1">
    <location>
        <begin position="226"/>
        <end position="242"/>
    </location>
</feature>
<sequence>MNKDNSNPLKYLILYFPFILALLLMDFPNASYLTAWMGSFYIFYISFTGKLKKLPTDLPAEQQLLRPFLLTHIIFAGYMACTSIFYYMNTLGYEYFTYVGTEYDTTGALADIARCQRYYVLGHAALAHGLISAMSYPIENKYSLHVDSMSNFLLKMALLSLPLSYVFRSVGALSQFSVQATGLSFVAGTLSLAYSLRENRKGNTVVSAGLFVLNFLQALISGFKEPIIVSVLLLGIFLIPLYGKKVYPVFGAALIALFVVLPTFIAVFRQSAFSGESSQLARDKALDAVFNNENLQQDIRKDNWAFLTSRISEIEMFTQFAKSTPQQVPFYHFSLLKQSAEAIIPRAIWLSKPVTEELVMQRVYAAGVVSEDAVVSAKPAYIVDCYLSGGMIGVWVGLFLYGFLAQKISIKAESIFGGYFLGTAVMFTGLFQIFWRGNSFEFIFNAIFWSYISMFLVFYALKSFGIIVKR</sequence>
<evidence type="ECO:0000256" key="1">
    <source>
        <dbReference type="SAM" id="Phobius"/>
    </source>
</evidence>
<gene>
    <name evidence="2" type="ORF">GS399_17720</name>
</gene>
<dbReference type="EMBL" id="WVHT01000010">
    <property type="protein sequence ID" value="MXV52814.1"/>
    <property type="molecule type" value="Genomic_DNA"/>
</dbReference>
<feature type="transmembrane region" description="Helical" evidence="1">
    <location>
        <begin position="249"/>
        <end position="268"/>
    </location>
</feature>
<evidence type="ECO:0000313" key="3">
    <source>
        <dbReference type="Proteomes" id="UP000466586"/>
    </source>
</evidence>
<name>A0A7K1YDY0_9SPHI</name>
<dbReference type="AlphaFoldDB" id="A0A7K1YDY0"/>
<keyword evidence="3" id="KW-1185">Reference proteome</keyword>
<dbReference type="NCBIfam" id="NF046084">
    <property type="entry name" value="XrtY_assoc_Wzy"/>
    <property type="match status" value="1"/>
</dbReference>
<organism evidence="2 3">
    <name type="scientific">Hufsiella arboris</name>
    <dbReference type="NCBI Taxonomy" id="2695275"/>
    <lineage>
        <taxon>Bacteria</taxon>
        <taxon>Pseudomonadati</taxon>
        <taxon>Bacteroidota</taxon>
        <taxon>Sphingobacteriia</taxon>
        <taxon>Sphingobacteriales</taxon>
        <taxon>Sphingobacteriaceae</taxon>
        <taxon>Hufsiella</taxon>
    </lineage>
</organism>
<feature type="transmembrane region" description="Helical" evidence="1">
    <location>
        <begin position="118"/>
        <end position="138"/>
    </location>
</feature>
<comment type="caution">
    <text evidence="2">The sequence shown here is derived from an EMBL/GenBank/DDBJ whole genome shotgun (WGS) entry which is preliminary data.</text>
</comment>
<feature type="transmembrane region" description="Helical" evidence="1">
    <location>
        <begin position="203"/>
        <end position="220"/>
    </location>
</feature>
<feature type="transmembrane region" description="Helical" evidence="1">
    <location>
        <begin position="7"/>
        <end position="24"/>
    </location>
</feature>
<keyword evidence="1" id="KW-0812">Transmembrane</keyword>